<feature type="compositionally biased region" description="Basic and acidic residues" evidence="1">
    <location>
        <begin position="158"/>
        <end position="172"/>
    </location>
</feature>
<feature type="chain" id="PRO_5045215892" description="EF-hand domain-containing protein" evidence="2">
    <location>
        <begin position="18"/>
        <end position="172"/>
    </location>
</feature>
<evidence type="ECO:0000256" key="2">
    <source>
        <dbReference type="SAM" id="SignalP"/>
    </source>
</evidence>
<dbReference type="InterPro" id="IPR011992">
    <property type="entry name" value="EF-hand-dom_pair"/>
</dbReference>
<protein>
    <recommendedName>
        <fullName evidence="3">EF-hand domain-containing protein</fullName>
    </recommendedName>
</protein>
<feature type="region of interest" description="Disordered" evidence="1">
    <location>
        <begin position="141"/>
        <end position="172"/>
    </location>
</feature>
<gene>
    <name evidence="4" type="ORF">WKV53_23285</name>
</gene>
<sequence length="172" mass="18842">MKTPLFPWLVLAGVCVAVPPGMTTSTAAFLDVNGDGNISELERQAYDEARNSSRGQGNKIWDTNGDGQVDETERQAAVVELKNRMDQKVASLFLDLAGDDQLLTLEEFSTLPRYSHVPPHVPANHFNHMDENEDGFVTLEEFFKGTGRGKPPAPPGQTKDKSDKDPKSTTSP</sequence>
<dbReference type="RefSeq" id="WP_341407221.1">
    <property type="nucleotide sequence ID" value="NZ_JBBUKT010000011.1"/>
</dbReference>
<dbReference type="PROSITE" id="PS00018">
    <property type="entry name" value="EF_HAND_1"/>
    <property type="match status" value="1"/>
</dbReference>
<dbReference type="Proteomes" id="UP001371305">
    <property type="component" value="Unassembled WGS sequence"/>
</dbReference>
<dbReference type="Pfam" id="PF13202">
    <property type="entry name" value="EF-hand_5"/>
    <property type="match status" value="1"/>
</dbReference>
<evidence type="ECO:0000259" key="3">
    <source>
        <dbReference type="Pfam" id="PF13202"/>
    </source>
</evidence>
<proteinExistence type="predicted"/>
<name>A0ABU9B0B0_9BACT</name>
<dbReference type="SUPFAM" id="SSF47473">
    <property type="entry name" value="EF-hand"/>
    <property type="match status" value="1"/>
</dbReference>
<organism evidence="4 5">
    <name type="scientific">Luteolibacter soli</name>
    <dbReference type="NCBI Taxonomy" id="3135280"/>
    <lineage>
        <taxon>Bacteria</taxon>
        <taxon>Pseudomonadati</taxon>
        <taxon>Verrucomicrobiota</taxon>
        <taxon>Verrucomicrobiia</taxon>
        <taxon>Verrucomicrobiales</taxon>
        <taxon>Verrucomicrobiaceae</taxon>
        <taxon>Luteolibacter</taxon>
    </lineage>
</organism>
<reference evidence="4 5" key="1">
    <citation type="submission" date="2024-04" db="EMBL/GenBank/DDBJ databases">
        <title>Luteolibacter sp. isolated from soil.</title>
        <authorList>
            <person name="An J."/>
        </authorList>
    </citation>
    <scope>NUCLEOTIDE SEQUENCE [LARGE SCALE GENOMIC DNA]</scope>
    <source>
        <strain evidence="4 5">Y139</strain>
    </source>
</reference>
<feature type="domain" description="EF-hand" evidence="3">
    <location>
        <begin position="126"/>
        <end position="142"/>
    </location>
</feature>
<dbReference type="InterPro" id="IPR018247">
    <property type="entry name" value="EF_Hand_1_Ca_BS"/>
</dbReference>
<evidence type="ECO:0000313" key="4">
    <source>
        <dbReference type="EMBL" id="MEK7953457.1"/>
    </source>
</evidence>
<feature type="signal peptide" evidence="2">
    <location>
        <begin position="1"/>
        <end position="17"/>
    </location>
</feature>
<dbReference type="Gene3D" id="1.10.238.10">
    <property type="entry name" value="EF-hand"/>
    <property type="match status" value="1"/>
</dbReference>
<keyword evidence="2" id="KW-0732">Signal</keyword>
<dbReference type="InterPro" id="IPR002048">
    <property type="entry name" value="EF_hand_dom"/>
</dbReference>
<evidence type="ECO:0000256" key="1">
    <source>
        <dbReference type="SAM" id="MobiDB-lite"/>
    </source>
</evidence>
<accession>A0ABU9B0B0</accession>
<dbReference type="EMBL" id="JBBUKT010000011">
    <property type="protein sequence ID" value="MEK7953457.1"/>
    <property type="molecule type" value="Genomic_DNA"/>
</dbReference>
<evidence type="ECO:0000313" key="5">
    <source>
        <dbReference type="Proteomes" id="UP001371305"/>
    </source>
</evidence>
<keyword evidence="5" id="KW-1185">Reference proteome</keyword>
<comment type="caution">
    <text evidence="4">The sequence shown here is derived from an EMBL/GenBank/DDBJ whole genome shotgun (WGS) entry which is preliminary data.</text>
</comment>